<evidence type="ECO:0000256" key="1">
    <source>
        <dbReference type="SAM" id="MobiDB-lite"/>
    </source>
</evidence>
<evidence type="ECO:0000313" key="2">
    <source>
        <dbReference type="EMBL" id="SAM09034.1"/>
    </source>
</evidence>
<keyword evidence="3" id="KW-1185">Reference proteome</keyword>
<protein>
    <submittedName>
        <fullName evidence="2">Uncharacterized protein</fullName>
    </submittedName>
</protein>
<dbReference type="OrthoDB" id="2538345at2759"/>
<feature type="compositionally biased region" description="Basic and acidic residues" evidence="1">
    <location>
        <begin position="1"/>
        <end position="46"/>
    </location>
</feature>
<dbReference type="OMA" id="TMPHEKY"/>
<sequence>MVAHEEDTNNRRRSPERSSRRHDSPERSSRRHDSPERSSRRHDSPDRHHRSSRRHHHHHSSHKKRHRSPSTSSSSSSGDDSRERRHHKKHKKDSKKHKKSKKSSSKKHKKSKLGAVGDEWGKYGIIHEADIFTKEAEFQAWLIDIKKANVETLGNVKRKQMFIDFMEDYNTATMPHEKYYNLSKWEERDRALRMGEPLPASDAAFSIKNDEEKLRMEHRRAAAKAAASKVPKLEMSRDQLEALTKVNRERVELDRMRKMGLKTKNSLGVRYDEQ</sequence>
<dbReference type="PANTHER" id="PTHR34689">
    <property type="entry name" value="NUCLEIC ACID-BINDING PROTEIN"/>
    <property type="match status" value="1"/>
</dbReference>
<proteinExistence type="predicted"/>
<organism evidence="2">
    <name type="scientific">Absidia glauca</name>
    <name type="common">Pin mould</name>
    <dbReference type="NCBI Taxonomy" id="4829"/>
    <lineage>
        <taxon>Eukaryota</taxon>
        <taxon>Fungi</taxon>
        <taxon>Fungi incertae sedis</taxon>
        <taxon>Mucoromycota</taxon>
        <taxon>Mucoromycotina</taxon>
        <taxon>Mucoromycetes</taxon>
        <taxon>Mucorales</taxon>
        <taxon>Cunninghamellaceae</taxon>
        <taxon>Absidia</taxon>
    </lineage>
</organism>
<feature type="compositionally biased region" description="Basic residues" evidence="1">
    <location>
        <begin position="84"/>
        <end position="112"/>
    </location>
</feature>
<gene>
    <name evidence="2" type="primary">ABSGL_14708.1 scaffold 14966</name>
</gene>
<dbReference type="Proteomes" id="UP000078561">
    <property type="component" value="Unassembled WGS sequence"/>
</dbReference>
<dbReference type="InParanoid" id="A0A168SVY1"/>
<dbReference type="STRING" id="4829.A0A168SVY1"/>
<feature type="region of interest" description="Disordered" evidence="1">
    <location>
        <begin position="1"/>
        <end position="115"/>
    </location>
</feature>
<name>A0A168SVY1_ABSGL</name>
<reference evidence="2" key="1">
    <citation type="submission" date="2016-04" db="EMBL/GenBank/DDBJ databases">
        <authorList>
            <person name="Evans L.H."/>
            <person name="Alamgir A."/>
            <person name="Owens N."/>
            <person name="Weber N.D."/>
            <person name="Virtaneva K."/>
            <person name="Barbian K."/>
            <person name="Babar A."/>
            <person name="Rosenke K."/>
        </authorList>
    </citation>
    <scope>NUCLEOTIDE SEQUENCE [LARGE SCALE GENOMIC DNA]</scope>
    <source>
        <strain evidence="2">CBS 101.48</strain>
    </source>
</reference>
<evidence type="ECO:0000313" key="3">
    <source>
        <dbReference type="Proteomes" id="UP000078561"/>
    </source>
</evidence>
<dbReference type="AlphaFoldDB" id="A0A168SVY1"/>
<dbReference type="PANTHER" id="PTHR34689:SF1">
    <property type="entry name" value="NUCLEIC ACID-BINDING PROTEIN"/>
    <property type="match status" value="1"/>
</dbReference>
<feature type="compositionally biased region" description="Low complexity" evidence="1">
    <location>
        <begin position="69"/>
        <end position="78"/>
    </location>
</feature>
<dbReference type="EMBL" id="LT554985">
    <property type="protein sequence ID" value="SAM09034.1"/>
    <property type="molecule type" value="Genomic_DNA"/>
</dbReference>
<feature type="compositionally biased region" description="Basic residues" evidence="1">
    <location>
        <begin position="47"/>
        <end position="68"/>
    </location>
</feature>
<accession>A0A168SVY1</accession>